<comment type="PTM">
    <text evidence="6">Under oxidizing conditions two disulfide bonds are formed involving the reactive cysteines. Under reducing conditions zinc is bound to the reactive cysteines and the protein is inactive.</text>
</comment>
<feature type="disulfide bond" description="Redox-active" evidence="6">
    <location>
        <begin position="236"/>
        <end position="238"/>
    </location>
</feature>
<dbReference type="PANTHER" id="PTHR30111:SF1">
    <property type="entry name" value="33 KDA CHAPERONIN"/>
    <property type="match status" value="1"/>
</dbReference>
<dbReference type="EMBL" id="JAEMHL010000011">
    <property type="protein sequence ID" value="MBJ6752079.1"/>
    <property type="molecule type" value="Genomic_DNA"/>
</dbReference>
<dbReference type="Proteomes" id="UP000614714">
    <property type="component" value="Unassembled WGS sequence"/>
</dbReference>
<dbReference type="PANTHER" id="PTHR30111">
    <property type="entry name" value="33 KDA CHAPERONIN"/>
    <property type="match status" value="1"/>
</dbReference>
<protein>
    <recommendedName>
        <fullName evidence="6">33 kDa chaperonin</fullName>
    </recommendedName>
    <alternativeName>
        <fullName evidence="6">Heat shock protein 33 homolog</fullName>
        <shortName evidence="6">HSP33</shortName>
    </alternativeName>
</protein>
<dbReference type="Gene3D" id="3.55.30.10">
    <property type="entry name" value="Hsp33 domain"/>
    <property type="match status" value="1"/>
</dbReference>
<comment type="function">
    <text evidence="6">Redox regulated molecular chaperone. Protects both thermally unfolding and oxidatively damaged proteins from irreversible aggregation. Plays an important role in the bacterial defense system toward oxidative stress.</text>
</comment>
<evidence type="ECO:0000256" key="6">
    <source>
        <dbReference type="HAMAP-Rule" id="MF_00117"/>
    </source>
</evidence>
<comment type="subcellular location">
    <subcellularLocation>
        <location evidence="6">Cytoplasm</location>
    </subcellularLocation>
</comment>
<evidence type="ECO:0000256" key="5">
    <source>
        <dbReference type="ARBA" id="ARBA00023284"/>
    </source>
</evidence>
<dbReference type="Pfam" id="PF01430">
    <property type="entry name" value="HSP33"/>
    <property type="match status" value="1"/>
</dbReference>
<reference evidence="7 8" key="1">
    <citation type="submission" date="2020-12" db="EMBL/GenBank/DDBJ databases">
        <title>Geomonas sp. Red421, isolated from paddy soil.</title>
        <authorList>
            <person name="Xu Z."/>
            <person name="Zhang Z."/>
            <person name="Masuda Y."/>
            <person name="Itoh H."/>
            <person name="Senoo K."/>
        </authorList>
    </citation>
    <scope>NUCLEOTIDE SEQUENCE [LARGE SCALE GENOMIC DNA]</scope>
    <source>
        <strain evidence="7 8">Red421</strain>
    </source>
</reference>
<keyword evidence="3 6" id="KW-1015">Disulfide bond</keyword>
<dbReference type="SUPFAM" id="SSF64397">
    <property type="entry name" value="Hsp33 domain"/>
    <property type="match status" value="1"/>
</dbReference>
<evidence type="ECO:0000256" key="1">
    <source>
        <dbReference type="ARBA" id="ARBA00022490"/>
    </source>
</evidence>
<evidence type="ECO:0000313" key="7">
    <source>
        <dbReference type="EMBL" id="MBJ6752079.1"/>
    </source>
</evidence>
<evidence type="ECO:0000256" key="2">
    <source>
        <dbReference type="ARBA" id="ARBA00022833"/>
    </source>
</evidence>
<dbReference type="InterPro" id="IPR016153">
    <property type="entry name" value="Heat_shock_Hsp33_N"/>
</dbReference>
<feature type="disulfide bond" description="Redox-active" evidence="6">
    <location>
        <begin position="269"/>
        <end position="272"/>
    </location>
</feature>
<dbReference type="Gene3D" id="3.90.1280.10">
    <property type="entry name" value="HSP33 redox switch-like"/>
    <property type="match status" value="1"/>
</dbReference>
<dbReference type="CDD" id="cd00498">
    <property type="entry name" value="Hsp33"/>
    <property type="match status" value="1"/>
</dbReference>
<dbReference type="InterPro" id="IPR016154">
    <property type="entry name" value="Heat_shock_Hsp33_C"/>
</dbReference>
<keyword evidence="2 6" id="KW-0862">Zinc</keyword>
<evidence type="ECO:0000313" key="8">
    <source>
        <dbReference type="Proteomes" id="UP000614714"/>
    </source>
</evidence>
<evidence type="ECO:0000256" key="3">
    <source>
        <dbReference type="ARBA" id="ARBA00023157"/>
    </source>
</evidence>
<dbReference type="NCBIfam" id="NF001033">
    <property type="entry name" value="PRK00114.1"/>
    <property type="match status" value="1"/>
</dbReference>
<gene>
    <name evidence="6 7" type="primary">hslO</name>
    <name evidence="7" type="ORF">JFN91_17830</name>
</gene>
<dbReference type="PIRSF" id="PIRSF005261">
    <property type="entry name" value="Heat_shock_Hsp33"/>
    <property type="match status" value="1"/>
</dbReference>
<dbReference type="SUPFAM" id="SSF118352">
    <property type="entry name" value="HSP33 redox switch-like"/>
    <property type="match status" value="1"/>
</dbReference>
<evidence type="ECO:0000256" key="4">
    <source>
        <dbReference type="ARBA" id="ARBA00023186"/>
    </source>
</evidence>
<accession>A0ABS0YIC1</accession>
<proteinExistence type="inferred from homology"/>
<keyword evidence="8" id="KW-1185">Reference proteome</keyword>
<sequence length="322" mass="34182">MDDYLVRILTKAGTFRGLACVSTGVVAEAARRHGTLPTATAALGRALTGGALMGALLKTDQRVALKFEGNGPLGKILIEALSTGAVAGTVGNPAVDLPLLDGRPDVAGALGRTGLLTVTKDLRLKQPYQGTVRLTSSEIGEDLAMYLTESEQVPSAVRLDVFVEQDGTVGAAGGFLIQSLPPQDETAIHLLWERIGNLSSLSDHFCRGGTPEQLLDVLFVGIPFETFEKRVISFQCTCSREKCEQALLTQGKDALRAMADREGGGTVTCAFCREVRNFSQEEMGSLVDALSEPVAPPPAPSDESGKTAVLDIRRTLEINKKT</sequence>
<name>A0ABS0YIC1_9BACT</name>
<dbReference type="InterPro" id="IPR000397">
    <property type="entry name" value="Heat_shock_Hsp33"/>
</dbReference>
<comment type="similarity">
    <text evidence="6">Belongs to the HSP33 family.</text>
</comment>
<keyword evidence="1 6" id="KW-0963">Cytoplasm</keyword>
<keyword evidence="4 6" id="KW-0143">Chaperone</keyword>
<keyword evidence="5 6" id="KW-0676">Redox-active center</keyword>
<comment type="caution">
    <text evidence="7">The sequence shown here is derived from an EMBL/GenBank/DDBJ whole genome shotgun (WGS) entry which is preliminary data.</text>
</comment>
<dbReference type="HAMAP" id="MF_00117">
    <property type="entry name" value="HslO"/>
    <property type="match status" value="1"/>
</dbReference>
<organism evidence="7 8">
    <name type="scientific">Geomonas anaerohicana</name>
    <dbReference type="NCBI Taxonomy" id="2798583"/>
    <lineage>
        <taxon>Bacteria</taxon>
        <taxon>Pseudomonadati</taxon>
        <taxon>Thermodesulfobacteriota</taxon>
        <taxon>Desulfuromonadia</taxon>
        <taxon>Geobacterales</taxon>
        <taxon>Geobacteraceae</taxon>
        <taxon>Geomonas</taxon>
    </lineage>
</organism>